<dbReference type="CDD" id="cd21227">
    <property type="entry name" value="CH_jitterbug-like_rpt1"/>
    <property type="match status" value="1"/>
</dbReference>
<dbReference type="CDD" id="cd21229">
    <property type="entry name" value="CH_jitterbug-like_rpt2"/>
    <property type="match status" value="1"/>
</dbReference>
<dbReference type="Proteomes" id="UP000014760">
    <property type="component" value="Unassembled WGS sequence"/>
</dbReference>
<proteinExistence type="predicted"/>
<organism evidence="3">
    <name type="scientific">Capitella teleta</name>
    <name type="common">Polychaete worm</name>
    <dbReference type="NCBI Taxonomy" id="283909"/>
    <lineage>
        <taxon>Eukaryota</taxon>
        <taxon>Metazoa</taxon>
        <taxon>Spiralia</taxon>
        <taxon>Lophotrochozoa</taxon>
        <taxon>Annelida</taxon>
        <taxon>Polychaeta</taxon>
        <taxon>Sedentaria</taxon>
        <taxon>Scolecida</taxon>
        <taxon>Capitellidae</taxon>
        <taxon>Capitella</taxon>
    </lineage>
</organism>
<accession>R7UM21</accession>
<dbReference type="PROSITE" id="PS50021">
    <property type="entry name" value="CH"/>
    <property type="match status" value="2"/>
</dbReference>
<dbReference type="EMBL" id="AMQN01007043">
    <property type="status" value="NOT_ANNOTATED_CDS"/>
    <property type="molecule type" value="Genomic_DNA"/>
</dbReference>
<evidence type="ECO:0000313" key="5">
    <source>
        <dbReference type="Proteomes" id="UP000014760"/>
    </source>
</evidence>
<sequence>MKGSDDRWVQIQLSTFANWVNEQLRNMDMSVQDIRTDFADGIKLCSLIQVLQGKSIGRVIKKPLNQHHYLENVSLALKAITQDNIKLVNIGEKDVVNGHQKLIMGLLWHLILRYQIGKSKVPPKKLMLAWINAILPSLKIKNFSSDWNDGMALHALIEYCKPGTCPNWKQLNRNDRLSNCRRALELAKQNFGIPLVLSAENLSSPDLDELSGMTYLSYFMKVDSPGYNATLNWVRQQIPNSNVKNFQTAWNDGQALLALTESLGGKVDKDHIDSTNHTDVIQNGAYSRFSKSIRSG</sequence>
<dbReference type="AlphaFoldDB" id="R7UM21"/>
<dbReference type="Pfam" id="PF00307">
    <property type="entry name" value="CH"/>
    <property type="match status" value="3"/>
</dbReference>
<dbReference type="InterPro" id="IPR001715">
    <property type="entry name" value="CH_dom"/>
</dbReference>
<dbReference type="OMA" id="YANCERA"/>
<gene>
    <name evidence="3" type="ORF">CAPTEDRAFT_94500</name>
</gene>
<dbReference type="PANTHER" id="PTHR38537:SF16">
    <property type="entry name" value="CALPONIN-HOMOLOGY (CH) DOMAIN-CONTAINING PROTEIN"/>
    <property type="match status" value="1"/>
</dbReference>
<dbReference type="EnsemblMetazoa" id="CapteT94500">
    <property type="protein sequence ID" value="CapteP94500"/>
    <property type="gene ID" value="CapteG94500"/>
</dbReference>
<feature type="domain" description="Calponin-homology (CH)" evidence="2">
    <location>
        <begin position="121"/>
        <end position="224"/>
    </location>
</feature>
<dbReference type="GO" id="GO:0051015">
    <property type="term" value="F:actin filament binding"/>
    <property type="evidence" value="ECO:0007669"/>
    <property type="project" value="InterPro"/>
</dbReference>
<evidence type="ECO:0000313" key="3">
    <source>
        <dbReference type="EMBL" id="ELU07549.1"/>
    </source>
</evidence>
<dbReference type="EMBL" id="KB299806">
    <property type="protein sequence ID" value="ELU07549.1"/>
    <property type="molecule type" value="Genomic_DNA"/>
</dbReference>
<dbReference type="STRING" id="283909.R7UM21"/>
<evidence type="ECO:0000259" key="2">
    <source>
        <dbReference type="PROSITE" id="PS50021"/>
    </source>
</evidence>
<protein>
    <recommendedName>
        <fullName evidence="2">Calponin-homology (CH) domain-containing protein</fullName>
    </recommendedName>
</protein>
<dbReference type="Gene3D" id="1.10.418.10">
    <property type="entry name" value="Calponin-like domain"/>
    <property type="match status" value="3"/>
</dbReference>
<dbReference type="InterPro" id="IPR044801">
    <property type="entry name" value="Filamin"/>
</dbReference>
<dbReference type="GO" id="GO:0030036">
    <property type="term" value="P:actin cytoskeleton organization"/>
    <property type="evidence" value="ECO:0007669"/>
    <property type="project" value="InterPro"/>
</dbReference>
<keyword evidence="1" id="KW-0677">Repeat</keyword>
<keyword evidence="5" id="KW-1185">Reference proteome</keyword>
<dbReference type="SMART" id="SM00033">
    <property type="entry name" value="CH"/>
    <property type="match status" value="2"/>
</dbReference>
<name>R7UM21_CAPTE</name>
<evidence type="ECO:0000256" key="1">
    <source>
        <dbReference type="ARBA" id="ARBA00022737"/>
    </source>
</evidence>
<dbReference type="InterPro" id="IPR036872">
    <property type="entry name" value="CH_dom_sf"/>
</dbReference>
<reference evidence="5" key="1">
    <citation type="submission" date="2012-12" db="EMBL/GenBank/DDBJ databases">
        <authorList>
            <person name="Hellsten U."/>
            <person name="Grimwood J."/>
            <person name="Chapman J.A."/>
            <person name="Shapiro H."/>
            <person name="Aerts A."/>
            <person name="Otillar R.P."/>
            <person name="Terry A.Y."/>
            <person name="Boore J.L."/>
            <person name="Simakov O."/>
            <person name="Marletaz F."/>
            <person name="Cho S.-J."/>
            <person name="Edsinger-Gonzales E."/>
            <person name="Havlak P."/>
            <person name="Kuo D.-H."/>
            <person name="Larsson T."/>
            <person name="Lv J."/>
            <person name="Arendt D."/>
            <person name="Savage R."/>
            <person name="Osoegawa K."/>
            <person name="de Jong P."/>
            <person name="Lindberg D.R."/>
            <person name="Seaver E.C."/>
            <person name="Weisblat D.A."/>
            <person name="Putnam N.H."/>
            <person name="Grigoriev I.V."/>
            <person name="Rokhsar D.S."/>
        </authorList>
    </citation>
    <scope>NUCLEOTIDE SEQUENCE</scope>
    <source>
        <strain evidence="5">I ESC-2004</strain>
    </source>
</reference>
<reference evidence="3 5" key="2">
    <citation type="journal article" date="2013" name="Nature">
        <title>Insights into bilaterian evolution from three spiralian genomes.</title>
        <authorList>
            <person name="Simakov O."/>
            <person name="Marletaz F."/>
            <person name="Cho S.J."/>
            <person name="Edsinger-Gonzales E."/>
            <person name="Havlak P."/>
            <person name="Hellsten U."/>
            <person name="Kuo D.H."/>
            <person name="Larsson T."/>
            <person name="Lv J."/>
            <person name="Arendt D."/>
            <person name="Savage R."/>
            <person name="Osoegawa K."/>
            <person name="de Jong P."/>
            <person name="Grimwood J."/>
            <person name="Chapman J.A."/>
            <person name="Shapiro H."/>
            <person name="Aerts A."/>
            <person name="Otillar R.P."/>
            <person name="Terry A.Y."/>
            <person name="Boore J.L."/>
            <person name="Grigoriev I.V."/>
            <person name="Lindberg D.R."/>
            <person name="Seaver E.C."/>
            <person name="Weisblat D.A."/>
            <person name="Putnam N.H."/>
            <person name="Rokhsar D.S."/>
        </authorList>
    </citation>
    <scope>NUCLEOTIDE SEQUENCE</scope>
    <source>
        <strain evidence="3 5">I ESC-2004</strain>
    </source>
</reference>
<dbReference type="OrthoDB" id="18740at2759"/>
<evidence type="ECO:0000313" key="4">
    <source>
        <dbReference type="EnsemblMetazoa" id="CapteP94500"/>
    </source>
</evidence>
<dbReference type="SUPFAM" id="SSF47576">
    <property type="entry name" value="Calponin-homology domain, CH-domain"/>
    <property type="match status" value="2"/>
</dbReference>
<feature type="domain" description="Calponin-homology (CH)" evidence="2">
    <location>
        <begin position="10"/>
        <end position="115"/>
    </location>
</feature>
<dbReference type="FunFam" id="1.10.418.10:FF:000068">
    <property type="entry name" value="Putative Filamin-A"/>
    <property type="match status" value="1"/>
</dbReference>
<reference evidence="4" key="3">
    <citation type="submission" date="2015-06" db="UniProtKB">
        <authorList>
            <consortium name="EnsemblMetazoa"/>
        </authorList>
    </citation>
    <scope>IDENTIFICATION</scope>
</reference>
<dbReference type="PANTHER" id="PTHR38537">
    <property type="entry name" value="JITTERBUG, ISOFORM N"/>
    <property type="match status" value="1"/>
</dbReference>
<dbReference type="HOGENOM" id="CLU_005217_4_0_1"/>